<dbReference type="KEGG" id="bgg:CFK41_06735"/>
<feature type="domain" description="Mycothiol-dependent maleylpyruvate isomerase metal-binding" evidence="1">
    <location>
        <begin position="9"/>
        <end position="134"/>
    </location>
</feature>
<dbReference type="PANTHER" id="PTHR40758">
    <property type="entry name" value="CONSERVED PROTEIN"/>
    <property type="match status" value="1"/>
</dbReference>
<accession>A0A291GWI2</accession>
<dbReference type="NCBIfam" id="TIGR03083">
    <property type="entry name" value="maleylpyruvate isomerase family mycothiol-dependent enzyme"/>
    <property type="match status" value="1"/>
</dbReference>
<name>A0A291GWI2_9MICO</name>
<dbReference type="InterPro" id="IPR034660">
    <property type="entry name" value="DinB/YfiT-like"/>
</dbReference>
<sequence length="280" mass="30363">MSIDATAVIRQESERLVSVLTATDPGQKVPTCPDWTADDLLWHVAEVHEFWTAILAAGATTEDEVMAIEEAKQPRPDGREAVLERRTAATAALIAQLESHADEDPAWFWYSAVQGVGATRRMQIHESTIHRVDAELTAGVPVSAIDAEVAAAGLDHVLQVMWPAAYEWIPEWASLTPIALVEIRLEGGDARWLGISRWTGTRPRDGQEFDVPVGRLIEDAAEAEQLPRSSATGSALALGLWAWGRERALEKLATGAEEVSLEGDPTALAALRALLSEGHD</sequence>
<dbReference type="EMBL" id="CP023564">
    <property type="protein sequence ID" value="ATG54496.1"/>
    <property type="molecule type" value="Genomic_DNA"/>
</dbReference>
<proteinExistence type="predicted"/>
<dbReference type="GO" id="GO:0046872">
    <property type="term" value="F:metal ion binding"/>
    <property type="evidence" value="ECO:0007669"/>
    <property type="project" value="InterPro"/>
</dbReference>
<dbReference type="SUPFAM" id="SSF109854">
    <property type="entry name" value="DinB/YfiT-like putative metalloenzymes"/>
    <property type="match status" value="1"/>
</dbReference>
<dbReference type="Gene3D" id="1.20.120.450">
    <property type="entry name" value="dinb family like domain"/>
    <property type="match status" value="1"/>
</dbReference>
<dbReference type="InterPro" id="IPR024344">
    <property type="entry name" value="MDMPI_metal-binding"/>
</dbReference>
<dbReference type="OrthoDB" id="3671213at2"/>
<dbReference type="Pfam" id="PF11716">
    <property type="entry name" value="MDMPI_N"/>
    <property type="match status" value="1"/>
</dbReference>
<protein>
    <recommendedName>
        <fullName evidence="1">Mycothiol-dependent maleylpyruvate isomerase metal-binding domain-containing protein</fullName>
    </recommendedName>
</protein>
<evidence type="ECO:0000259" key="1">
    <source>
        <dbReference type="Pfam" id="PF11716"/>
    </source>
</evidence>
<reference evidence="2 3" key="1">
    <citation type="journal article" date="2014" name="Int. J. Syst. Evol. Microbiol.">
        <title>Brachybacterium ginsengisoli sp. nov., isolated from soil of a ginseng field.</title>
        <authorList>
            <person name="Hoang V.A."/>
            <person name="Kim Y.J."/>
            <person name="Nguyen N.L."/>
            <person name="Yang D.C."/>
        </authorList>
    </citation>
    <scope>NUCLEOTIDE SEQUENCE [LARGE SCALE GENOMIC DNA]</scope>
    <source>
        <strain evidence="2 3">DCY80</strain>
    </source>
</reference>
<organism evidence="2 3">
    <name type="scientific">Brachybacterium ginsengisoli</name>
    <dbReference type="NCBI Taxonomy" id="1331682"/>
    <lineage>
        <taxon>Bacteria</taxon>
        <taxon>Bacillati</taxon>
        <taxon>Actinomycetota</taxon>
        <taxon>Actinomycetes</taxon>
        <taxon>Micrococcales</taxon>
        <taxon>Dermabacteraceae</taxon>
        <taxon>Brachybacterium</taxon>
    </lineage>
</organism>
<dbReference type="AlphaFoldDB" id="A0A291GWI2"/>
<dbReference type="RefSeq" id="WP_096798963.1">
    <property type="nucleotide sequence ID" value="NZ_CP023564.1"/>
</dbReference>
<dbReference type="GO" id="GO:0005886">
    <property type="term" value="C:plasma membrane"/>
    <property type="evidence" value="ECO:0007669"/>
    <property type="project" value="TreeGrafter"/>
</dbReference>
<dbReference type="PANTHER" id="PTHR40758:SF1">
    <property type="entry name" value="CONSERVED PROTEIN"/>
    <property type="match status" value="1"/>
</dbReference>
<keyword evidence="3" id="KW-1185">Reference proteome</keyword>
<evidence type="ECO:0000313" key="2">
    <source>
        <dbReference type="EMBL" id="ATG54496.1"/>
    </source>
</evidence>
<evidence type="ECO:0000313" key="3">
    <source>
        <dbReference type="Proteomes" id="UP000217889"/>
    </source>
</evidence>
<dbReference type="Proteomes" id="UP000217889">
    <property type="component" value="Chromosome"/>
</dbReference>
<gene>
    <name evidence="2" type="ORF">CFK41_06735</name>
</gene>
<dbReference type="InterPro" id="IPR017517">
    <property type="entry name" value="Maleyloyr_isom"/>
</dbReference>